<dbReference type="InterPro" id="IPR049942">
    <property type="entry name" value="DML1/Misato"/>
</dbReference>
<name>C5LNS6_PERM5</name>
<dbReference type="Gene3D" id="1.10.472.10">
    <property type="entry name" value="Cyclin-like"/>
    <property type="match status" value="1"/>
</dbReference>
<gene>
    <name evidence="2" type="ORF">Pmar_PMAR002621</name>
</gene>
<dbReference type="Pfam" id="PF10644">
    <property type="entry name" value="Misat_Tub_SegII"/>
    <property type="match status" value="1"/>
</dbReference>
<keyword evidence="3" id="KW-1185">Reference proteome</keyword>
<dbReference type="OrthoDB" id="340962at2759"/>
<reference evidence="2 3" key="1">
    <citation type="submission" date="2008-07" db="EMBL/GenBank/DDBJ databases">
        <authorList>
            <person name="El-Sayed N."/>
            <person name="Caler E."/>
            <person name="Inman J."/>
            <person name="Amedeo P."/>
            <person name="Hass B."/>
            <person name="Wortman J."/>
        </authorList>
    </citation>
    <scope>NUCLEOTIDE SEQUENCE [LARGE SCALE GENOMIC DNA]</scope>
    <source>
        <strain evidence="3">ATCC 50983 / TXsc</strain>
    </source>
</reference>
<feature type="domain" description="Misato Segment II tubulin-like" evidence="1">
    <location>
        <begin position="12"/>
        <end position="67"/>
    </location>
</feature>
<dbReference type="InParanoid" id="C5LNS6"/>
<dbReference type="InterPro" id="IPR036915">
    <property type="entry name" value="Cyclin-like_sf"/>
</dbReference>
<dbReference type="PANTHER" id="PTHR13391">
    <property type="entry name" value="MITOCHONDRIAL DISTRIBUTION REGULATOR MISATO"/>
    <property type="match status" value="1"/>
</dbReference>
<dbReference type="Gene3D" id="3.40.50.1440">
    <property type="entry name" value="Tubulin/FtsZ, GTPase domain"/>
    <property type="match status" value="1"/>
</dbReference>
<proteinExistence type="predicted"/>
<evidence type="ECO:0000259" key="1">
    <source>
        <dbReference type="Pfam" id="PF10644"/>
    </source>
</evidence>
<evidence type="ECO:0000313" key="3">
    <source>
        <dbReference type="Proteomes" id="UP000007800"/>
    </source>
</evidence>
<organism evidence="3">
    <name type="scientific">Perkinsus marinus (strain ATCC 50983 / TXsc)</name>
    <dbReference type="NCBI Taxonomy" id="423536"/>
    <lineage>
        <taxon>Eukaryota</taxon>
        <taxon>Sar</taxon>
        <taxon>Alveolata</taxon>
        <taxon>Perkinsozoa</taxon>
        <taxon>Perkinsea</taxon>
        <taxon>Perkinsida</taxon>
        <taxon>Perkinsidae</taxon>
        <taxon>Perkinsus</taxon>
    </lineage>
</organism>
<dbReference type="GO" id="GO:0007005">
    <property type="term" value="P:mitochondrion organization"/>
    <property type="evidence" value="ECO:0007669"/>
    <property type="project" value="InterPro"/>
</dbReference>
<protein>
    <recommendedName>
        <fullName evidence="1">Misato Segment II tubulin-like domain-containing protein</fullName>
    </recommendedName>
</protein>
<dbReference type="SUPFAM" id="SSF52490">
    <property type="entry name" value="Tubulin nucleotide-binding domain-like"/>
    <property type="match status" value="1"/>
</dbReference>
<accession>C5LNS6</accession>
<dbReference type="EMBL" id="GG683853">
    <property type="protein sequence ID" value="EER01627.1"/>
    <property type="molecule type" value="Genomic_DNA"/>
</dbReference>
<dbReference type="RefSeq" id="XP_002768909.1">
    <property type="nucleotide sequence ID" value="XM_002768863.1"/>
</dbReference>
<dbReference type="AlphaFoldDB" id="C5LNS6"/>
<dbReference type="InterPro" id="IPR019605">
    <property type="entry name" value="Misato_II_tubulin-like"/>
</dbReference>
<evidence type="ECO:0000313" key="2">
    <source>
        <dbReference type="EMBL" id="EER01627.1"/>
    </source>
</evidence>
<dbReference type="GO" id="GO:0005737">
    <property type="term" value="C:cytoplasm"/>
    <property type="evidence" value="ECO:0007669"/>
    <property type="project" value="TreeGrafter"/>
</dbReference>
<dbReference type="GeneID" id="9040176"/>
<dbReference type="InterPro" id="IPR036525">
    <property type="entry name" value="Tubulin/FtsZ_GTPase_sf"/>
</dbReference>
<dbReference type="Proteomes" id="UP000007800">
    <property type="component" value="Unassembled WGS sequence"/>
</dbReference>
<dbReference type="SUPFAM" id="SSF47954">
    <property type="entry name" value="Cyclin-like"/>
    <property type="match status" value="1"/>
</dbReference>
<dbReference type="PANTHER" id="PTHR13391:SF0">
    <property type="entry name" value="PROTEIN MISATO HOMOLOG 1"/>
    <property type="match status" value="1"/>
</dbReference>
<sequence>MPTEGEDRSSQTITLQFGRASNHVGAHYWNILDKGDDKKVKQALYRTNTATPRVFICDFNRSLGPVSSCRVDPRIEANNIGRLYADDYSEKVPGSGNVKIYQRDGMGDGMHWSEYMGTPLERCYKHFVSGNYGVKEDAYYYSSTTDWSETAIRKLIEGCDSLKTVQMLYDVSTSFAGECVAAFEWLAEEVPKKDVILLPLETFGKGVEGEYWSLNFAYSICHCVPSESSPLHVLGCLPTGAQPLGSILDNAGLYKRSAPLALSLAALTYSGGFEKNRAFGKLSDWGVLGGCGEGWKYTANKVPIPEHFPRGYVGLEDDAEMISVETSLECWGPNSRKEVTRCLSELRKLRTGGGLNRCIEMAVLSSQGESAPEGVEGAHGDHHTHYHHNDVLHFPMSVDELRARRAAANQRATAVIVKSQSSSSKKKAADGHAGVLLEPIHETYVLDHVADLLRKQHLAMTAPTFRTRIEPEVIFSANLFFRRFFAHHSVLEFDPLVVIFCCVSLACKTEEFHDTDVRGLMLMPEGADAGGGKYVVDPKILAEVTS</sequence>